<keyword evidence="5" id="KW-0378">Hydrolase</keyword>
<sequence length="63" mass="7124">MNGYEKLVKEQLLKHGYKLVRTGKGSHEIWATEKGVSVTVNHCCKSRHTANSIMKAANISHRF</sequence>
<gene>
    <name evidence="8" type="ORF">EKO24_020940</name>
</gene>
<dbReference type="InterPro" id="IPR038570">
    <property type="entry name" value="HicA_sf"/>
</dbReference>
<proteinExistence type="inferred from homology"/>
<evidence type="ECO:0000256" key="4">
    <source>
        <dbReference type="ARBA" id="ARBA00022759"/>
    </source>
</evidence>
<reference evidence="8 9" key="1">
    <citation type="journal article" date="2019" name="Antonie Van Leeuwenhoek">
        <title>Description of 'Ca. Methylobacter oryzae' KRF1, a novel species from the environmentally important Methylobacter clade 2.</title>
        <authorList>
            <person name="Khatri K."/>
            <person name="Mohite J.A."/>
            <person name="Pandit P.S."/>
            <person name="Bahulikar R."/>
            <person name="Rahalkar M.C."/>
        </authorList>
    </citation>
    <scope>NUCLEOTIDE SEQUENCE [LARGE SCALE GENOMIC DNA]</scope>
    <source>
        <strain evidence="8 9">KRF1</strain>
    </source>
</reference>
<dbReference type="Proteomes" id="UP000733744">
    <property type="component" value="Unassembled WGS sequence"/>
</dbReference>
<evidence type="ECO:0000256" key="3">
    <source>
        <dbReference type="ARBA" id="ARBA00022722"/>
    </source>
</evidence>
<evidence type="ECO:0000256" key="6">
    <source>
        <dbReference type="ARBA" id="ARBA00022884"/>
    </source>
</evidence>
<dbReference type="EMBL" id="RYFG02000121">
    <property type="protein sequence ID" value="TRW89532.1"/>
    <property type="molecule type" value="Genomic_DNA"/>
</dbReference>
<organism evidence="8 9">
    <name type="scientific">Candidatus Methylobacter oryzae</name>
    <dbReference type="NCBI Taxonomy" id="2497749"/>
    <lineage>
        <taxon>Bacteria</taxon>
        <taxon>Pseudomonadati</taxon>
        <taxon>Pseudomonadota</taxon>
        <taxon>Gammaproteobacteria</taxon>
        <taxon>Methylococcales</taxon>
        <taxon>Methylococcaceae</taxon>
        <taxon>Methylobacter</taxon>
    </lineage>
</organism>
<protein>
    <submittedName>
        <fullName evidence="8">Type II toxin-antitoxin system HicA family toxin</fullName>
    </submittedName>
</protein>
<dbReference type="Pfam" id="PF07927">
    <property type="entry name" value="HicA_toxin"/>
    <property type="match status" value="1"/>
</dbReference>
<evidence type="ECO:0000313" key="9">
    <source>
        <dbReference type="Proteomes" id="UP000733744"/>
    </source>
</evidence>
<evidence type="ECO:0000313" key="8">
    <source>
        <dbReference type="EMBL" id="TRW89532.1"/>
    </source>
</evidence>
<keyword evidence="2" id="KW-1277">Toxin-antitoxin system</keyword>
<comment type="similarity">
    <text evidence="1">Belongs to the HicA mRNA interferase family.</text>
</comment>
<dbReference type="SUPFAM" id="SSF54786">
    <property type="entry name" value="YcfA/nrd intein domain"/>
    <property type="match status" value="1"/>
</dbReference>
<dbReference type="Gene3D" id="3.30.920.30">
    <property type="entry name" value="Hypothetical protein"/>
    <property type="match status" value="1"/>
</dbReference>
<evidence type="ECO:0000256" key="2">
    <source>
        <dbReference type="ARBA" id="ARBA00022649"/>
    </source>
</evidence>
<dbReference type="RefSeq" id="WP_127028694.1">
    <property type="nucleotide sequence ID" value="NZ_RYFG02000121.1"/>
</dbReference>
<comment type="caution">
    <text evidence="8">The sequence shown here is derived from an EMBL/GenBank/DDBJ whole genome shotgun (WGS) entry which is preliminary data.</text>
</comment>
<evidence type="ECO:0000256" key="5">
    <source>
        <dbReference type="ARBA" id="ARBA00022801"/>
    </source>
</evidence>
<keyword evidence="9" id="KW-1185">Reference proteome</keyword>
<keyword evidence="6" id="KW-0694">RNA-binding</keyword>
<name>A0ABY3C4D8_9GAMM</name>
<dbReference type="InterPro" id="IPR012933">
    <property type="entry name" value="HicA_mRNA_interferase"/>
</dbReference>
<keyword evidence="3" id="KW-0540">Nuclease</keyword>
<keyword evidence="7" id="KW-0346">Stress response</keyword>
<accession>A0ABY3C4D8</accession>
<evidence type="ECO:0000256" key="1">
    <source>
        <dbReference type="ARBA" id="ARBA00006620"/>
    </source>
</evidence>
<evidence type="ECO:0000256" key="7">
    <source>
        <dbReference type="ARBA" id="ARBA00023016"/>
    </source>
</evidence>
<keyword evidence="4" id="KW-0255">Endonuclease</keyword>